<feature type="transmembrane region" description="Helical" evidence="6">
    <location>
        <begin position="201"/>
        <end position="232"/>
    </location>
</feature>
<dbReference type="PANTHER" id="PTHR21716">
    <property type="entry name" value="TRANSMEMBRANE PROTEIN"/>
    <property type="match status" value="1"/>
</dbReference>
<dbReference type="EMBL" id="CP019437">
    <property type="protein sequence ID" value="AQS49754.1"/>
    <property type="molecule type" value="Genomic_DNA"/>
</dbReference>
<name>A0ABM6ILQ8_9RHOB</name>
<evidence type="ECO:0000313" key="8">
    <source>
        <dbReference type="Proteomes" id="UP000185622"/>
    </source>
</evidence>
<protein>
    <recommendedName>
        <fullName evidence="9">AI-2E family transporter</fullName>
    </recommendedName>
</protein>
<feature type="transmembrane region" description="Helical" evidence="6">
    <location>
        <begin position="12"/>
        <end position="42"/>
    </location>
</feature>
<keyword evidence="8" id="KW-1185">Reference proteome</keyword>
<dbReference type="PANTHER" id="PTHR21716:SF62">
    <property type="entry name" value="TRANSPORT PROTEIN YDBI-RELATED"/>
    <property type="match status" value="1"/>
</dbReference>
<evidence type="ECO:0000256" key="6">
    <source>
        <dbReference type="SAM" id="Phobius"/>
    </source>
</evidence>
<comment type="subcellular location">
    <subcellularLocation>
        <location evidence="1">Membrane</location>
        <topology evidence="1">Multi-pass membrane protein</topology>
    </subcellularLocation>
</comment>
<organism evidence="7 8">
    <name type="scientific">Thioclava nitratireducens</name>
    <dbReference type="NCBI Taxonomy" id="1915078"/>
    <lineage>
        <taxon>Bacteria</taxon>
        <taxon>Pseudomonadati</taxon>
        <taxon>Pseudomonadota</taxon>
        <taxon>Alphaproteobacteria</taxon>
        <taxon>Rhodobacterales</taxon>
        <taxon>Paracoccaceae</taxon>
        <taxon>Thioclava</taxon>
    </lineage>
</organism>
<proteinExistence type="inferred from homology"/>
<feature type="transmembrane region" description="Helical" evidence="6">
    <location>
        <begin position="244"/>
        <end position="266"/>
    </location>
</feature>
<keyword evidence="3 6" id="KW-0812">Transmembrane</keyword>
<evidence type="ECO:0000256" key="3">
    <source>
        <dbReference type="ARBA" id="ARBA00022692"/>
    </source>
</evidence>
<evidence type="ECO:0000313" key="7">
    <source>
        <dbReference type="EMBL" id="AQS49754.1"/>
    </source>
</evidence>
<feature type="transmembrane region" description="Helical" evidence="6">
    <location>
        <begin position="177"/>
        <end position="195"/>
    </location>
</feature>
<evidence type="ECO:0000256" key="4">
    <source>
        <dbReference type="ARBA" id="ARBA00022989"/>
    </source>
</evidence>
<evidence type="ECO:0000256" key="1">
    <source>
        <dbReference type="ARBA" id="ARBA00004141"/>
    </source>
</evidence>
<evidence type="ECO:0008006" key="9">
    <source>
        <dbReference type="Google" id="ProtNLM"/>
    </source>
</evidence>
<comment type="similarity">
    <text evidence="2">Belongs to the autoinducer-2 exporter (AI-2E) (TC 2.A.86) family.</text>
</comment>
<reference evidence="7 8" key="1">
    <citation type="submission" date="2017-01" db="EMBL/GenBank/DDBJ databases">
        <title>The complete genome sequence of a sulfur-oxidizing marine bacterium Thioclava sp. 25B10_4T.</title>
        <authorList>
            <person name="Liu Y."/>
            <person name="Lai Q."/>
            <person name="Shao Z."/>
        </authorList>
    </citation>
    <scope>NUCLEOTIDE SEQUENCE [LARGE SCALE GENOMIC DNA]</scope>
    <source>
        <strain evidence="7 8">25B10_4</strain>
    </source>
</reference>
<dbReference type="Pfam" id="PF01594">
    <property type="entry name" value="AI-2E_transport"/>
    <property type="match status" value="1"/>
</dbReference>
<feature type="transmembrane region" description="Helical" evidence="6">
    <location>
        <begin position="135"/>
        <end position="157"/>
    </location>
</feature>
<feature type="transmembrane region" description="Helical" evidence="6">
    <location>
        <begin position="62"/>
        <end position="81"/>
    </location>
</feature>
<dbReference type="Proteomes" id="UP000185622">
    <property type="component" value="Chromosome"/>
</dbReference>
<keyword evidence="4 6" id="KW-1133">Transmembrane helix</keyword>
<gene>
    <name evidence="7" type="ORF">BMG03_06140</name>
</gene>
<keyword evidence="5 6" id="KW-0472">Membrane</keyword>
<accession>A0ABM6ILQ8</accession>
<evidence type="ECO:0000256" key="2">
    <source>
        <dbReference type="ARBA" id="ARBA00009773"/>
    </source>
</evidence>
<feature type="transmembrane region" description="Helical" evidence="6">
    <location>
        <begin position="286"/>
        <end position="319"/>
    </location>
</feature>
<sequence>MRAWVTRERIAFWLPIAIFLLLVLIAPHILLLIFAGLLIAVFLRMGGNAIARRLRIGEGWGLLIYALLLIGLGVLFFVYAAQGLSDQLDQLLSALPEARKQAQQFIDSHGWLHSFTRSIDLGAMAPSGEGAATTVMVSIGMLGNALLITFIGVYGAVEPQLYRRGIAALFPASDRDWIVASFATGWAALSGWLFAQMISMTVIGVLTFIGLWALNVPLAAILAILAGLLTFIPNIGPVLSAIPAMAMGLTVSPITMLWVVLLYLGVQALESNVVTPQIQERAMSLPPALVIAFQLLMGSFFGILGLALATPLLAVLMLMTRRHYLPLVRPETA</sequence>
<dbReference type="InterPro" id="IPR002549">
    <property type="entry name" value="AI-2E-like"/>
</dbReference>
<evidence type="ECO:0000256" key="5">
    <source>
        <dbReference type="ARBA" id="ARBA00023136"/>
    </source>
</evidence>